<dbReference type="EMBL" id="CP033578">
    <property type="protein sequence ID" value="AYV23354.1"/>
    <property type="molecule type" value="Genomic_DNA"/>
</dbReference>
<dbReference type="Proteomes" id="UP000279760">
    <property type="component" value="Chromosome 2"/>
</dbReference>
<name>A0A3G4VF15_9VIBR</name>
<reference evidence="2 3" key="1">
    <citation type="submission" date="2018-11" db="EMBL/GenBank/DDBJ databases">
        <title>Complete Genome Sequence of Vbrio mediterranei 117-T6: a Potential Pathogen Bacteria Isolated from the Conchocelis of Pyropia.</title>
        <authorList>
            <person name="Liu Q."/>
        </authorList>
    </citation>
    <scope>NUCLEOTIDE SEQUENCE [LARGE SCALE GENOMIC DNA]</scope>
    <source>
        <strain evidence="2 3">117-T6</strain>
    </source>
</reference>
<organism evidence="2 3">
    <name type="scientific">Vibrio mediterranei</name>
    <dbReference type="NCBI Taxonomy" id="689"/>
    <lineage>
        <taxon>Bacteria</taxon>
        <taxon>Pseudomonadati</taxon>
        <taxon>Pseudomonadota</taxon>
        <taxon>Gammaproteobacteria</taxon>
        <taxon>Vibrionales</taxon>
        <taxon>Vibrionaceae</taxon>
        <taxon>Vibrio</taxon>
    </lineage>
</organism>
<dbReference type="RefSeq" id="WP_038222205.1">
    <property type="nucleotide sequence ID" value="NZ_CP033578.1"/>
</dbReference>
<accession>A0A3G4VF15</accession>
<evidence type="ECO:0000313" key="3">
    <source>
        <dbReference type="Proteomes" id="UP000279760"/>
    </source>
</evidence>
<proteinExistence type="predicted"/>
<feature type="chain" id="PRO_5017996300" evidence="1">
    <location>
        <begin position="20"/>
        <end position="133"/>
    </location>
</feature>
<gene>
    <name evidence="2" type="ORF">ECB94_18825</name>
</gene>
<feature type="signal peptide" evidence="1">
    <location>
        <begin position="1"/>
        <end position="19"/>
    </location>
</feature>
<keyword evidence="1" id="KW-0732">Signal</keyword>
<dbReference type="AlphaFoldDB" id="A0A3G4VF15"/>
<sequence length="133" mass="15052">MFRPLLLLLSIALTSPVRSMEYETLSIDQPAIHYSELAFPNNDNIQPNRSDFSVNNYVLMSSESGERWAVITVTNTSSAKRTINQTQLVAILANGERIFAEDFHESVSPNKTTSLTINFGWNKFPILSIYSRH</sequence>
<evidence type="ECO:0000313" key="2">
    <source>
        <dbReference type="EMBL" id="AYV23354.1"/>
    </source>
</evidence>
<evidence type="ECO:0000256" key="1">
    <source>
        <dbReference type="SAM" id="SignalP"/>
    </source>
</evidence>
<protein>
    <submittedName>
        <fullName evidence="2">Uncharacterized protein</fullName>
    </submittedName>
</protein>